<keyword evidence="3" id="KW-1185">Reference proteome</keyword>
<accession>A0AB33I912</accession>
<dbReference type="AlphaFoldDB" id="A0AB33I912"/>
<feature type="transmembrane region" description="Helical" evidence="1">
    <location>
        <begin position="31"/>
        <end position="59"/>
    </location>
</feature>
<dbReference type="EMBL" id="AP023410">
    <property type="protein sequence ID" value="BCK74797.1"/>
    <property type="molecule type" value="Genomic_DNA"/>
</dbReference>
<evidence type="ECO:0000313" key="3">
    <source>
        <dbReference type="Proteomes" id="UP000516424"/>
    </source>
</evidence>
<protein>
    <submittedName>
        <fullName evidence="2">Uncharacterized protein</fullName>
    </submittedName>
</protein>
<proteinExistence type="predicted"/>
<organism evidence="2 3">
    <name type="scientific">Acetobacter aceti NBRC 14818</name>
    <dbReference type="NCBI Taxonomy" id="887700"/>
    <lineage>
        <taxon>Bacteria</taxon>
        <taxon>Pseudomonadati</taxon>
        <taxon>Pseudomonadota</taxon>
        <taxon>Alphaproteobacteria</taxon>
        <taxon>Acetobacterales</taxon>
        <taxon>Acetobacteraceae</taxon>
        <taxon>Acetobacter</taxon>
        <taxon>Acetobacter subgen. Acetobacter</taxon>
    </lineage>
</organism>
<reference evidence="2 3" key="1">
    <citation type="journal article" date="2011" name="Microbiology">
        <title>Transcriptome response to different carbon sources in Acetobacter aceti.</title>
        <authorList>
            <person name="Sakurai K."/>
            <person name="Arai H."/>
            <person name="Ishii M."/>
            <person name="Igarashi Y."/>
        </authorList>
    </citation>
    <scope>NUCLEOTIDE SEQUENCE [LARGE SCALE GENOMIC DNA]</scope>
    <source>
        <strain evidence="2 3">NBRC 14818</strain>
    </source>
</reference>
<evidence type="ECO:0000313" key="2">
    <source>
        <dbReference type="EMBL" id="BCK74797.1"/>
    </source>
</evidence>
<dbReference type="Proteomes" id="UP000516424">
    <property type="component" value="Chromosome"/>
</dbReference>
<sequence length="85" mass="9332">MLPCTAQSVRTTPTTMITAMMITRITTIQRMLTIITGAIAAGMIMDTTTMIITTMITVFSATIIMRRIRSVGFSPSVWCSTAPIW</sequence>
<keyword evidence="1" id="KW-0472">Membrane</keyword>
<keyword evidence="1" id="KW-1133">Transmembrane helix</keyword>
<name>A0AB33I912_ACEAC</name>
<evidence type="ECO:0000256" key="1">
    <source>
        <dbReference type="SAM" id="Phobius"/>
    </source>
</evidence>
<gene>
    <name evidence="2" type="ORF">EMQ_0403</name>
</gene>
<keyword evidence="1" id="KW-0812">Transmembrane</keyword>